<dbReference type="GO" id="GO:0006865">
    <property type="term" value="P:amino acid transport"/>
    <property type="evidence" value="ECO:0007669"/>
    <property type="project" value="TreeGrafter"/>
</dbReference>
<dbReference type="STRING" id="1072685.IX83_08240"/>
<dbReference type="eggNOG" id="COG0765">
    <property type="taxonomic scope" value="Bacteria"/>
</dbReference>
<comment type="similarity">
    <text evidence="2">Belongs to the binding-protein-dependent transport system permease family. HisMQ subfamily.</text>
</comment>
<feature type="transmembrane region" description="Helical" evidence="8">
    <location>
        <begin position="40"/>
        <end position="63"/>
    </location>
</feature>
<accession>A0A077DGM6</accession>
<dbReference type="NCBIfam" id="TIGR01726">
    <property type="entry name" value="HEQRo_perm_3TM"/>
    <property type="match status" value="1"/>
</dbReference>
<keyword evidence="4" id="KW-1003">Cell membrane</keyword>
<name>A0A077DGM6_9BURK</name>
<feature type="domain" description="ABC transmembrane type-1" evidence="9">
    <location>
        <begin position="38"/>
        <end position="238"/>
    </location>
</feature>
<dbReference type="Gene3D" id="1.10.3720.10">
    <property type="entry name" value="MetI-like"/>
    <property type="match status" value="1"/>
</dbReference>
<evidence type="ECO:0000259" key="9">
    <source>
        <dbReference type="PROSITE" id="PS50928"/>
    </source>
</evidence>
<dbReference type="PANTHER" id="PTHR30614">
    <property type="entry name" value="MEMBRANE COMPONENT OF AMINO ACID ABC TRANSPORTER"/>
    <property type="match status" value="1"/>
</dbReference>
<evidence type="ECO:0000256" key="2">
    <source>
        <dbReference type="ARBA" id="ARBA00010072"/>
    </source>
</evidence>
<dbReference type="InterPro" id="IPR000515">
    <property type="entry name" value="MetI-like"/>
</dbReference>
<evidence type="ECO:0000256" key="5">
    <source>
        <dbReference type="ARBA" id="ARBA00022692"/>
    </source>
</evidence>
<evidence type="ECO:0000256" key="3">
    <source>
        <dbReference type="ARBA" id="ARBA00022448"/>
    </source>
</evidence>
<dbReference type="GO" id="GO:0022857">
    <property type="term" value="F:transmembrane transporter activity"/>
    <property type="evidence" value="ECO:0007669"/>
    <property type="project" value="InterPro"/>
</dbReference>
<dbReference type="HOGENOM" id="CLU_019602_1_3_4"/>
<keyword evidence="7 8" id="KW-0472">Membrane</keyword>
<dbReference type="InterPro" id="IPR010065">
    <property type="entry name" value="AA_ABC_transptr_permease_3TM"/>
</dbReference>
<dbReference type="SUPFAM" id="SSF161098">
    <property type="entry name" value="MetI-like"/>
    <property type="match status" value="1"/>
</dbReference>
<dbReference type="InterPro" id="IPR035906">
    <property type="entry name" value="MetI-like_sf"/>
</dbReference>
<keyword evidence="6 8" id="KW-1133">Transmembrane helix</keyword>
<proteinExistence type="inferred from homology"/>
<organism evidence="10 11">
    <name type="scientific">Basilea psittacipulmonis DSM 24701</name>
    <dbReference type="NCBI Taxonomy" id="1072685"/>
    <lineage>
        <taxon>Bacteria</taxon>
        <taxon>Pseudomonadati</taxon>
        <taxon>Pseudomonadota</taxon>
        <taxon>Betaproteobacteria</taxon>
        <taxon>Burkholderiales</taxon>
        <taxon>Alcaligenaceae</taxon>
        <taxon>Basilea</taxon>
    </lineage>
</organism>
<evidence type="ECO:0000256" key="8">
    <source>
        <dbReference type="RuleBase" id="RU363032"/>
    </source>
</evidence>
<dbReference type="Pfam" id="PF00528">
    <property type="entry name" value="BPD_transp_1"/>
    <property type="match status" value="1"/>
</dbReference>
<reference evidence="10 11" key="1">
    <citation type="journal article" date="2014" name="BMC Genomics">
        <title>A genomic perspective on a new bacterial genus and species from the Alcaligenaceae family, Basilea psittacipulmonis.</title>
        <authorList>
            <person name="Whiteson K.L."/>
            <person name="Hernandez D."/>
            <person name="Lazarevic V."/>
            <person name="Gaia N."/>
            <person name="Farinelli L."/>
            <person name="Francois P."/>
            <person name="Pilo P."/>
            <person name="Frey J."/>
            <person name="Schrenzel J."/>
        </authorList>
    </citation>
    <scope>NUCLEOTIDE SEQUENCE [LARGE SCALE GENOMIC DNA]</scope>
    <source>
        <strain evidence="10 11">DSM 24701</strain>
    </source>
</reference>
<feature type="transmembrane region" description="Helical" evidence="8">
    <location>
        <begin position="217"/>
        <end position="238"/>
    </location>
</feature>
<evidence type="ECO:0000256" key="4">
    <source>
        <dbReference type="ARBA" id="ARBA00022475"/>
    </source>
</evidence>
<dbReference type="CDD" id="cd06261">
    <property type="entry name" value="TM_PBP2"/>
    <property type="match status" value="1"/>
</dbReference>
<feature type="transmembrane region" description="Helical" evidence="8">
    <location>
        <begin position="163"/>
        <end position="181"/>
    </location>
</feature>
<sequence>MSISSLVCTSSDTASWLSLFCSTSDTGVTYVELFTGAVEWTLLVSLYAWLIAMVIGVLVGIGLTSKSTWIRTICILYTEVFRNIPLLVQLFLWYYVIPHILPGPLGRFFTSFTYPYDAMLSAVLCLGLFTSVRIAIQLSSGIRSLPRGQSMAATALGLKRTQMYRYVLLPVAFRIILPPTISEMLNLLKNSSVASVIGLIEITGAATSMAESTFQIFPAYIAATVLYIVINLFILFVMSRVERWVQIPGFVTSK</sequence>
<dbReference type="Proteomes" id="UP000028945">
    <property type="component" value="Chromosome"/>
</dbReference>
<gene>
    <name evidence="10" type="ORF">IX83_08240</name>
</gene>
<keyword evidence="11" id="KW-1185">Reference proteome</keyword>
<dbReference type="EMBL" id="CP009238">
    <property type="protein sequence ID" value="AIL33286.1"/>
    <property type="molecule type" value="Genomic_DNA"/>
</dbReference>
<evidence type="ECO:0000256" key="6">
    <source>
        <dbReference type="ARBA" id="ARBA00022989"/>
    </source>
</evidence>
<keyword evidence="3 8" id="KW-0813">Transport</keyword>
<feature type="transmembrane region" description="Helical" evidence="8">
    <location>
        <begin position="121"/>
        <end position="142"/>
    </location>
</feature>
<feature type="transmembrane region" description="Helical" evidence="8">
    <location>
        <begin position="84"/>
        <end position="101"/>
    </location>
</feature>
<comment type="subcellular location">
    <subcellularLocation>
        <location evidence="1">Cell inner membrane</location>
        <topology evidence="1">Multi-pass membrane protein</topology>
    </subcellularLocation>
    <subcellularLocation>
        <location evidence="8">Cell membrane</location>
        <topology evidence="8">Multi-pass membrane protein</topology>
    </subcellularLocation>
</comment>
<dbReference type="PROSITE" id="PS50928">
    <property type="entry name" value="ABC_TM1"/>
    <property type="match status" value="1"/>
</dbReference>
<dbReference type="AlphaFoldDB" id="A0A077DGM6"/>
<dbReference type="GO" id="GO:0043190">
    <property type="term" value="C:ATP-binding cassette (ABC) transporter complex"/>
    <property type="evidence" value="ECO:0007669"/>
    <property type="project" value="InterPro"/>
</dbReference>
<evidence type="ECO:0000313" key="10">
    <source>
        <dbReference type="EMBL" id="AIL33286.1"/>
    </source>
</evidence>
<evidence type="ECO:0000313" key="11">
    <source>
        <dbReference type="Proteomes" id="UP000028945"/>
    </source>
</evidence>
<keyword evidence="5 8" id="KW-0812">Transmembrane</keyword>
<evidence type="ECO:0000256" key="7">
    <source>
        <dbReference type="ARBA" id="ARBA00023136"/>
    </source>
</evidence>
<dbReference type="KEGG" id="bpsi:IX83_08240"/>
<evidence type="ECO:0000256" key="1">
    <source>
        <dbReference type="ARBA" id="ARBA00004429"/>
    </source>
</evidence>
<dbReference type="RefSeq" id="WP_038501170.1">
    <property type="nucleotide sequence ID" value="NZ_AFWK01000084.1"/>
</dbReference>
<dbReference type="InterPro" id="IPR043429">
    <property type="entry name" value="ArtM/GltK/GlnP/TcyL/YhdX-like"/>
</dbReference>
<dbReference type="OrthoDB" id="6534575at2"/>
<dbReference type="PANTHER" id="PTHR30614:SF42">
    <property type="entry name" value="GLUTAMATE_ASPARTATE IMPORT PERMEASE PROTEIN GLTJ"/>
    <property type="match status" value="1"/>
</dbReference>
<protein>
    <submittedName>
        <fullName evidence="10">Glutamate ABC transporter permease</fullName>
    </submittedName>
</protein>